<dbReference type="InterPro" id="IPR042099">
    <property type="entry name" value="ANL_N_sf"/>
</dbReference>
<dbReference type="InterPro" id="IPR000873">
    <property type="entry name" value="AMP-dep_synth/lig_dom"/>
</dbReference>
<dbReference type="PANTHER" id="PTHR24096:SF267">
    <property type="entry name" value="MALONATE--COA LIGASE ACSF3, MITOCHONDRIAL"/>
    <property type="match status" value="1"/>
</dbReference>
<dbReference type="PROSITE" id="PS00455">
    <property type="entry name" value="AMP_BINDING"/>
    <property type="match status" value="1"/>
</dbReference>
<dbReference type="SUPFAM" id="SSF56801">
    <property type="entry name" value="Acetyl-CoA synthetase-like"/>
    <property type="match status" value="1"/>
</dbReference>
<dbReference type="PANTHER" id="PTHR24096">
    <property type="entry name" value="LONG-CHAIN-FATTY-ACID--COA LIGASE"/>
    <property type="match status" value="1"/>
</dbReference>
<evidence type="ECO:0000313" key="2">
    <source>
        <dbReference type="EMBL" id="KAK8154721.1"/>
    </source>
</evidence>
<accession>A0ABR1XHC7</accession>
<dbReference type="InterPro" id="IPR020845">
    <property type="entry name" value="AMP-binding_CS"/>
</dbReference>
<dbReference type="Gene3D" id="3.30.300.30">
    <property type="match status" value="1"/>
</dbReference>
<dbReference type="SUPFAM" id="SSF53474">
    <property type="entry name" value="alpha/beta-Hydrolases"/>
    <property type="match status" value="1"/>
</dbReference>
<dbReference type="InterPro" id="IPR045851">
    <property type="entry name" value="AMP-bd_C_sf"/>
</dbReference>
<keyword evidence="3" id="KW-1185">Reference proteome</keyword>
<name>A0ABR1XHC7_9PEZI</name>
<dbReference type="Gene3D" id="3.40.50.12780">
    <property type="entry name" value="N-terminal domain of ligase-like"/>
    <property type="match status" value="1"/>
</dbReference>
<proteinExistence type="predicted"/>
<sequence>MLAKNLSQILVNAAEYPADRGILFESSAGSKHVTYRKLLEIAQEKTSSILSLGADKDTRFLLHFDNHYDNITWFWAVLLRLCSSCFDSAGLRPRGAKEASRSLAHAAGSACVDFLALRRQLVGLEYLKLRPVEDLAQFAVDKTAQDATGLAKGADDLAALMLTSGSTGNSKAVMLRHEQMLTAIRVKSFHHDTKSEDVFLNWIGFDLQAHVQVSAVDMIKEPLFFLELLAKNRVAYTFAPNFFLANIRRALNQPDGFRFDDKFDLSKLRALISGGEANVVEMCAALSLQLKKFGAPADLIRPGFGVTETCAGSIYNNNCPSYDLTNDLEFASLGHCIPGIDMRVVDQETGAVLGPNETGFLQVSGPVVFQGCYNNPTATNESILDGWFQTGDMAYLDGQGCLNFTGRAKDSVNVNGVNFTAVFPHRPKGHDTEVVVVVVYLPTYADDDIVARVETTEQIIKMVFQHYSVRPYRVTPLTRQHLQLSSLGKLSRAKLRKAFEAGQYLECEAANDALIKEYKLQFYEAPGSETEKTIHRVLIDYFQTNREPGINDDIFDLGVTSSFFEEALGVSKSIPVSVSMTNPTIKTLAQAIEKLQSGEYDRVTVLRPNGDGTPLWCIHPGGGEVLVFMKLATYITDRRVFTSFPEMVAIYVAKGLEAAGCEQPRFVDHINTRDWTGSLLFLSHSLGLISEQECNVSLRPVLTGMSQDDALDFIMHRADPIRLADMGMTRTHLKVFSKPYEPSGLTKSGMHVFYAKPPAWIGFSLEQWMEGLSEWNKYIGGGVDFHPVDGSHLDLITAHVATFQKKFKSVLKANGI</sequence>
<gene>
    <name evidence="2" type="ORF">IWX90DRAFT_494695</name>
</gene>
<evidence type="ECO:0000259" key="1">
    <source>
        <dbReference type="Pfam" id="PF00501"/>
    </source>
</evidence>
<reference evidence="2 3" key="1">
    <citation type="journal article" date="2022" name="G3 (Bethesda)">
        <title>Enemy or ally: a genomic approach to elucidate the lifestyle of Phyllosticta citrichinaensis.</title>
        <authorList>
            <person name="Buijs V.A."/>
            <person name="Groenewald J.Z."/>
            <person name="Haridas S."/>
            <person name="LaButti K.M."/>
            <person name="Lipzen A."/>
            <person name="Martin F.M."/>
            <person name="Barry K."/>
            <person name="Grigoriev I.V."/>
            <person name="Crous P.W."/>
            <person name="Seidl M.F."/>
        </authorList>
    </citation>
    <scope>NUCLEOTIDE SEQUENCE [LARGE SCALE GENOMIC DNA]</scope>
    <source>
        <strain evidence="2 3">CBS 129764</strain>
    </source>
</reference>
<evidence type="ECO:0000313" key="3">
    <source>
        <dbReference type="Proteomes" id="UP001456524"/>
    </source>
</evidence>
<dbReference type="Proteomes" id="UP001456524">
    <property type="component" value="Unassembled WGS sequence"/>
</dbReference>
<organism evidence="2 3">
    <name type="scientific">Phyllosticta citrichinensis</name>
    <dbReference type="NCBI Taxonomy" id="1130410"/>
    <lineage>
        <taxon>Eukaryota</taxon>
        <taxon>Fungi</taxon>
        <taxon>Dikarya</taxon>
        <taxon>Ascomycota</taxon>
        <taxon>Pezizomycotina</taxon>
        <taxon>Dothideomycetes</taxon>
        <taxon>Dothideomycetes incertae sedis</taxon>
        <taxon>Botryosphaeriales</taxon>
        <taxon>Phyllostictaceae</taxon>
        <taxon>Phyllosticta</taxon>
    </lineage>
</organism>
<comment type="caution">
    <text evidence="2">The sequence shown here is derived from an EMBL/GenBank/DDBJ whole genome shotgun (WGS) entry which is preliminary data.</text>
</comment>
<protein>
    <submittedName>
        <fullName evidence="2">Luciferin 4-monooxygenase</fullName>
    </submittedName>
</protein>
<dbReference type="InterPro" id="IPR029058">
    <property type="entry name" value="AB_hydrolase_fold"/>
</dbReference>
<dbReference type="Pfam" id="PF00501">
    <property type="entry name" value="AMP-binding"/>
    <property type="match status" value="1"/>
</dbReference>
<feature type="domain" description="AMP-dependent synthetase/ligase" evidence="1">
    <location>
        <begin position="12"/>
        <end position="371"/>
    </location>
</feature>
<dbReference type="EMBL" id="JBBWUH010000011">
    <property type="protein sequence ID" value="KAK8154721.1"/>
    <property type="molecule type" value="Genomic_DNA"/>
</dbReference>
<dbReference type="Gene3D" id="3.40.50.1820">
    <property type="entry name" value="alpha/beta hydrolase"/>
    <property type="match status" value="1"/>
</dbReference>